<dbReference type="AlphaFoldDB" id="H0EAC5"/>
<dbReference type="OrthoDB" id="9792858at2"/>
<dbReference type="GO" id="GO:0010181">
    <property type="term" value="F:FMN binding"/>
    <property type="evidence" value="ECO:0007669"/>
    <property type="project" value="InterPro"/>
</dbReference>
<dbReference type="InterPro" id="IPR012349">
    <property type="entry name" value="Split_barrel_FMN-bd"/>
</dbReference>
<dbReference type="RefSeq" id="WP_007578235.1">
    <property type="nucleotide sequence ID" value="NZ_AGUD01000293.1"/>
</dbReference>
<evidence type="ECO:0000256" key="1">
    <source>
        <dbReference type="ARBA" id="ARBA00023002"/>
    </source>
</evidence>
<dbReference type="PANTHER" id="PTHR30466:SF1">
    <property type="entry name" value="FMN REDUCTASE (NADH) RUTF"/>
    <property type="match status" value="1"/>
</dbReference>
<proteinExistence type="predicted"/>
<dbReference type="PANTHER" id="PTHR30466">
    <property type="entry name" value="FLAVIN REDUCTASE"/>
    <property type="match status" value="1"/>
</dbReference>
<dbReference type="Proteomes" id="UP000005143">
    <property type="component" value="Unassembled WGS sequence"/>
</dbReference>
<dbReference type="InterPro" id="IPR002563">
    <property type="entry name" value="Flavin_Rdtase-like_dom"/>
</dbReference>
<organism evidence="3 4">
    <name type="scientific">Patulibacter medicamentivorans</name>
    <dbReference type="NCBI Taxonomy" id="1097667"/>
    <lineage>
        <taxon>Bacteria</taxon>
        <taxon>Bacillati</taxon>
        <taxon>Actinomycetota</taxon>
        <taxon>Thermoleophilia</taxon>
        <taxon>Solirubrobacterales</taxon>
        <taxon>Patulibacteraceae</taxon>
        <taxon>Patulibacter</taxon>
    </lineage>
</organism>
<evidence type="ECO:0000313" key="3">
    <source>
        <dbReference type="EMBL" id="EHN09379.1"/>
    </source>
</evidence>
<keyword evidence="1" id="KW-0560">Oxidoreductase</keyword>
<evidence type="ECO:0000259" key="2">
    <source>
        <dbReference type="SMART" id="SM00903"/>
    </source>
</evidence>
<dbReference type="GO" id="GO:0042602">
    <property type="term" value="F:riboflavin reductase (NADPH) activity"/>
    <property type="evidence" value="ECO:0007669"/>
    <property type="project" value="TreeGrafter"/>
</dbReference>
<accession>H0EAC5</accession>
<sequence length="160" mass="16722">MAEPASADGANYRRAMRQLPGGVTVVTAAGRRGPAGVTATAVASVSAVPPVVLVVVDRWNWVRSRAAGAGRFGVNLLGAGQEPLAERFSHGTTATFDGLSLAADDPPMLAEAPVALRCRLVDETELYERAVLFGQVEAIVFGPPTAPLVYADGRYRPLHG</sequence>
<feature type="domain" description="Flavin reductase like" evidence="2">
    <location>
        <begin position="16"/>
        <end position="157"/>
    </location>
</feature>
<dbReference type="Gene3D" id="2.30.110.10">
    <property type="entry name" value="Electron Transport, Fmn-binding Protein, Chain A"/>
    <property type="match status" value="1"/>
</dbReference>
<dbReference type="EMBL" id="AGUD01000293">
    <property type="protein sequence ID" value="EHN09379.1"/>
    <property type="molecule type" value="Genomic_DNA"/>
</dbReference>
<dbReference type="InterPro" id="IPR050268">
    <property type="entry name" value="NADH-dep_flavin_reductase"/>
</dbReference>
<keyword evidence="4" id="KW-1185">Reference proteome</keyword>
<comment type="caution">
    <text evidence="3">The sequence shown here is derived from an EMBL/GenBank/DDBJ whole genome shotgun (WGS) entry which is preliminary data.</text>
</comment>
<reference evidence="3 4" key="1">
    <citation type="journal article" date="2013" name="Biodegradation">
        <title>Quantitative proteomic analysis of ibuprofen-degrading Patulibacter sp. strain I11.</title>
        <authorList>
            <person name="Almeida B."/>
            <person name="Kjeldal H."/>
            <person name="Lolas I."/>
            <person name="Knudsen A.D."/>
            <person name="Carvalho G."/>
            <person name="Nielsen K.L."/>
            <person name="Barreto Crespo M.T."/>
            <person name="Stensballe A."/>
            <person name="Nielsen J.L."/>
        </authorList>
    </citation>
    <scope>NUCLEOTIDE SEQUENCE [LARGE SCALE GENOMIC DNA]</scope>
    <source>
        <strain evidence="3 4">I11</strain>
    </source>
</reference>
<protein>
    <submittedName>
        <fullName evidence="3">Conserved hypothetical flavin reductase</fullName>
    </submittedName>
</protein>
<name>H0EAC5_9ACTN</name>
<dbReference type="SUPFAM" id="SSF50475">
    <property type="entry name" value="FMN-binding split barrel"/>
    <property type="match status" value="1"/>
</dbReference>
<evidence type="ECO:0000313" key="4">
    <source>
        <dbReference type="Proteomes" id="UP000005143"/>
    </source>
</evidence>
<gene>
    <name evidence="3" type="ORF">PAI11_37990</name>
</gene>
<dbReference type="SMART" id="SM00903">
    <property type="entry name" value="Flavin_Reduct"/>
    <property type="match status" value="1"/>
</dbReference>
<dbReference type="Pfam" id="PF01613">
    <property type="entry name" value="Flavin_Reduct"/>
    <property type="match status" value="1"/>
</dbReference>